<feature type="transmembrane region" description="Helical" evidence="1">
    <location>
        <begin position="6"/>
        <end position="26"/>
    </location>
</feature>
<accession>A0ABW5XI87</accession>
<keyword evidence="1" id="KW-0472">Membrane</keyword>
<feature type="compositionally biased region" description="Basic and acidic residues" evidence="2">
    <location>
        <begin position="235"/>
        <end position="248"/>
    </location>
</feature>
<dbReference type="Gene3D" id="1.20.120.1200">
    <property type="entry name" value="NADH-ubiquinone/plastoquinone oxidoreductase chain 6, subunit NuoJ"/>
    <property type="match status" value="1"/>
</dbReference>
<evidence type="ECO:0000313" key="4">
    <source>
        <dbReference type="Proteomes" id="UP001597391"/>
    </source>
</evidence>
<evidence type="ECO:0000313" key="3">
    <source>
        <dbReference type="EMBL" id="MFD2841317.1"/>
    </source>
</evidence>
<dbReference type="PANTHER" id="PTHR33269:SF19">
    <property type="entry name" value="NADH-QUINONE OXIDOREDUCTASE SUBUNIT J"/>
    <property type="match status" value="1"/>
</dbReference>
<feature type="transmembrane region" description="Helical" evidence="1">
    <location>
        <begin position="62"/>
        <end position="84"/>
    </location>
</feature>
<evidence type="ECO:0000256" key="1">
    <source>
        <dbReference type="RuleBase" id="RU004429"/>
    </source>
</evidence>
<organism evidence="3 4">
    <name type="scientific">Populibacterium corticicola</name>
    <dbReference type="NCBI Taxonomy" id="1812826"/>
    <lineage>
        <taxon>Bacteria</taxon>
        <taxon>Bacillati</taxon>
        <taxon>Actinomycetota</taxon>
        <taxon>Actinomycetes</taxon>
        <taxon>Micrococcales</taxon>
        <taxon>Jonesiaceae</taxon>
        <taxon>Populibacterium</taxon>
    </lineage>
</organism>
<feature type="compositionally biased region" description="Basic and acidic residues" evidence="2">
    <location>
        <begin position="269"/>
        <end position="283"/>
    </location>
</feature>
<dbReference type="RefSeq" id="WP_377467262.1">
    <property type="nucleotide sequence ID" value="NZ_JBHUOP010000005.1"/>
</dbReference>
<sequence length="283" mass="29986">MTSSAEAVLFWGLAPLMVLAGLGLIFARKAVHATVCMVFIMISIAVMYMANQAPFLGMVQIVVYTGAVMMLFVFVIMLVGVDRADSLVETLKGQRLLGWTFGIGLGVTLFTFIARIGVGTGVGHEAAEGATMHDLADALLGNFIFPLELVGILLVTSAVAALSMTHKRNLTKRVGQKELADARVASGARLTPLPNPGVFAQRNAMDVPALDPHGNPVESSVSRVLRARGQDRDAISDDKIAMLDEAGRPEPSTWDKPTETGELEAAPSDAEHGGDASTEGKEN</sequence>
<feature type="region of interest" description="Disordered" evidence="2">
    <location>
        <begin position="235"/>
        <end position="283"/>
    </location>
</feature>
<dbReference type="GO" id="GO:0050136">
    <property type="term" value="F:NADH dehydrogenase (quinone) (non-electrogenic) activity"/>
    <property type="evidence" value="ECO:0007669"/>
    <property type="project" value="UniProtKB-EC"/>
</dbReference>
<protein>
    <recommendedName>
        <fullName evidence="1">NADH-quinone oxidoreductase subunit J</fullName>
        <ecNumber evidence="1">7.1.1.-</ecNumber>
    </recommendedName>
</protein>
<keyword evidence="1" id="KW-1133">Transmembrane helix</keyword>
<comment type="caution">
    <text evidence="3">The sequence shown here is derived from an EMBL/GenBank/DDBJ whole genome shotgun (WGS) entry which is preliminary data.</text>
</comment>
<dbReference type="Pfam" id="PF00499">
    <property type="entry name" value="Oxidored_q3"/>
    <property type="match status" value="1"/>
</dbReference>
<proteinExistence type="inferred from homology"/>
<dbReference type="PANTHER" id="PTHR33269">
    <property type="entry name" value="NADH-UBIQUINONE OXIDOREDUCTASE CHAIN 6"/>
    <property type="match status" value="1"/>
</dbReference>
<comment type="catalytic activity">
    <reaction evidence="1">
        <text>a quinone + NADH + 5 H(+)(in) = a quinol + NAD(+) + 4 H(+)(out)</text>
        <dbReference type="Rhea" id="RHEA:57888"/>
        <dbReference type="ChEBI" id="CHEBI:15378"/>
        <dbReference type="ChEBI" id="CHEBI:24646"/>
        <dbReference type="ChEBI" id="CHEBI:57540"/>
        <dbReference type="ChEBI" id="CHEBI:57945"/>
        <dbReference type="ChEBI" id="CHEBI:132124"/>
    </reaction>
</comment>
<keyword evidence="1" id="KW-0520">NAD</keyword>
<dbReference type="NCBIfam" id="NF005165">
    <property type="entry name" value="PRK06638.1-5"/>
    <property type="match status" value="1"/>
</dbReference>
<feature type="transmembrane region" description="Helical" evidence="1">
    <location>
        <begin position="96"/>
        <end position="118"/>
    </location>
</feature>
<dbReference type="EMBL" id="JBHUOP010000005">
    <property type="protein sequence ID" value="MFD2841317.1"/>
    <property type="molecule type" value="Genomic_DNA"/>
</dbReference>
<reference evidence="4" key="1">
    <citation type="journal article" date="2019" name="Int. J. Syst. Evol. Microbiol.">
        <title>The Global Catalogue of Microorganisms (GCM) 10K type strain sequencing project: providing services to taxonomists for standard genome sequencing and annotation.</title>
        <authorList>
            <consortium name="The Broad Institute Genomics Platform"/>
            <consortium name="The Broad Institute Genome Sequencing Center for Infectious Disease"/>
            <person name="Wu L."/>
            <person name="Ma J."/>
        </authorList>
    </citation>
    <scope>NUCLEOTIDE SEQUENCE [LARGE SCALE GENOMIC DNA]</scope>
    <source>
        <strain evidence="4">KCTC 33576</strain>
    </source>
</reference>
<comment type="subcellular location">
    <subcellularLocation>
        <location evidence="1">Cell membrane</location>
        <topology evidence="1">Multi-pass membrane protein</topology>
    </subcellularLocation>
</comment>
<keyword evidence="1" id="KW-0874">Quinone</keyword>
<feature type="transmembrane region" description="Helical" evidence="1">
    <location>
        <begin position="138"/>
        <end position="163"/>
    </location>
</feature>
<keyword evidence="1" id="KW-1003">Cell membrane</keyword>
<keyword evidence="4" id="KW-1185">Reference proteome</keyword>
<gene>
    <name evidence="3" type="ORF">ACFSYH_12160</name>
</gene>
<keyword evidence="3" id="KW-0560">Oxidoreductase</keyword>
<keyword evidence="1" id="KW-0812">Transmembrane</keyword>
<feature type="transmembrane region" description="Helical" evidence="1">
    <location>
        <begin position="33"/>
        <end position="50"/>
    </location>
</feature>
<dbReference type="InterPro" id="IPR001457">
    <property type="entry name" value="NADH_UbQ/plastoQ_OxRdtase_su6"/>
</dbReference>
<dbReference type="EC" id="7.1.1.-" evidence="1"/>
<dbReference type="Proteomes" id="UP001597391">
    <property type="component" value="Unassembled WGS sequence"/>
</dbReference>
<comment type="similarity">
    <text evidence="1">Belongs to the complex I subunit 6 family.</text>
</comment>
<dbReference type="InterPro" id="IPR042106">
    <property type="entry name" value="Nuo/plastoQ_OxRdtase_6_NuoJ"/>
</dbReference>
<comment type="function">
    <text evidence="1">NDH-1 shuttles electrons from NADH, via FMN and iron-sulfur (Fe-S) centers, to quinones in the respiratory chain. Couples the redox reaction to proton translocation (for every two electrons transferred, four hydrogen ions are translocated across the cytoplasmic membrane), and thus conserves the redox energy in a proton gradient.</text>
</comment>
<evidence type="ECO:0000256" key="2">
    <source>
        <dbReference type="SAM" id="MobiDB-lite"/>
    </source>
</evidence>
<name>A0ABW5XI87_9MICO</name>